<dbReference type="InterPro" id="IPR015655">
    <property type="entry name" value="PP2C"/>
</dbReference>
<reference evidence="3" key="1">
    <citation type="journal article" date="2019" name="Int. J. Syst. Evol. Microbiol.">
        <title>The Global Catalogue of Microorganisms (GCM) 10K type strain sequencing project: providing services to taxonomists for standard genome sequencing and annotation.</title>
        <authorList>
            <consortium name="The Broad Institute Genomics Platform"/>
            <consortium name="The Broad Institute Genome Sequencing Center for Infectious Disease"/>
            <person name="Wu L."/>
            <person name="Ma J."/>
        </authorList>
    </citation>
    <scope>NUCLEOTIDE SEQUENCE [LARGE SCALE GENOMIC DNA]</scope>
    <source>
        <strain evidence="3">JCM 30331</strain>
    </source>
</reference>
<name>A0ABQ2F5U5_9DEIO</name>
<organism evidence="2 3">
    <name type="scientific">Deinococcus malanensis</name>
    <dbReference type="NCBI Taxonomy" id="1706855"/>
    <lineage>
        <taxon>Bacteria</taxon>
        <taxon>Thermotogati</taxon>
        <taxon>Deinococcota</taxon>
        <taxon>Deinococci</taxon>
        <taxon>Deinococcales</taxon>
        <taxon>Deinococcaceae</taxon>
        <taxon>Deinococcus</taxon>
    </lineage>
</organism>
<dbReference type="Gene3D" id="3.60.40.10">
    <property type="entry name" value="PPM-type phosphatase domain"/>
    <property type="match status" value="1"/>
</dbReference>
<dbReference type="EMBL" id="BMPP01000046">
    <property type="protein sequence ID" value="GGK43831.1"/>
    <property type="molecule type" value="Genomic_DNA"/>
</dbReference>
<evidence type="ECO:0000313" key="2">
    <source>
        <dbReference type="EMBL" id="GGK43831.1"/>
    </source>
</evidence>
<dbReference type="SUPFAM" id="SSF56112">
    <property type="entry name" value="Protein kinase-like (PK-like)"/>
    <property type="match status" value="1"/>
</dbReference>
<dbReference type="PROSITE" id="PS51746">
    <property type="entry name" value="PPM_2"/>
    <property type="match status" value="1"/>
</dbReference>
<dbReference type="Proteomes" id="UP000647587">
    <property type="component" value="Unassembled WGS sequence"/>
</dbReference>
<dbReference type="InterPro" id="IPR036457">
    <property type="entry name" value="PPM-type-like_dom_sf"/>
</dbReference>
<dbReference type="PANTHER" id="PTHR47992">
    <property type="entry name" value="PROTEIN PHOSPHATASE"/>
    <property type="match status" value="1"/>
</dbReference>
<keyword evidence="3" id="KW-1185">Reference proteome</keyword>
<dbReference type="SMART" id="SM00331">
    <property type="entry name" value="PP2C_SIG"/>
    <property type="match status" value="1"/>
</dbReference>
<comment type="caution">
    <text evidence="2">The sequence shown here is derived from an EMBL/GenBank/DDBJ whole genome shotgun (WGS) entry which is preliminary data.</text>
</comment>
<dbReference type="InterPro" id="IPR001932">
    <property type="entry name" value="PPM-type_phosphatase-like_dom"/>
</dbReference>
<feature type="domain" description="PPM-type phosphatase" evidence="1">
    <location>
        <begin position="249"/>
        <end position="485"/>
    </location>
</feature>
<accession>A0ABQ2F5U5</accession>
<protein>
    <recommendedName>
        <fullName evidence="1">PPM-type phosphatase domain-containing protein</fullName>
    </recommendedName>
</protein>
<proteinExistence type="predicted"/>
<evidence type="ECO:0000313" key="3">
    <source>
        <dbReference type="Proteomes" id="UP000647587"/>
    </source>
</evidence>
<dbReference type="InterPro" id="IPR011009">
    <property type="entry name" value="Kinase-like_dom_sf"/>
</dbReference>
<sequence>MPVSGGISYDLDEQLDPTADDLAYPESSLPEGFELLWTLPGGWFVAEHAGARFTISHQAHSVWEDFPPSALLPRAHRINDHLLGLEWTDGAPLDAPLPFKEAARCLHELVDFVLALEHHGYGLVDLEPSSILRTSEALHLRTLPTVIPLGATADSIHREGLTPPEIYTSQPVTPTTATFVLGALLTFWISGRWPSLDQDPVLPAGLPVIPGVPHLLRRLLQHDPTLRPTPHQLRAELCAFLRPPAPRYSIGVATTVGLNPERPLNEDAYAYSHQDATFHEAAGVRLVACVADGIGGLEAGDEASGAATRSFVESTSEQAEERFWQANAAVHTALGSRPGGCTFTGVVINGTTVQLVHVGDTRAYRVTPRGCEQLTPDHSLVELLIRQGALTAEHAAHHPQRNAILRSLGGVTERTPEYCFTSEFKLAPGECLVLMSDGVWGGIPAQHLWRIMTEAQDAIAMADALIAAALSSGGADNATALIVHCG</sequence>
<evidence type="ECO:0000259" key="1">
    <source>
        <dbReference type="PROSITE" id="PS51746"/>
    </source>
</evidence>
<dbReference type="Gene3D" id="1.10.510.10">
    <property type="entry name" value="Transferase(Phosphotransferase) domain 1"/>
    <property type="match status" value="1"/>
</dbReference>
<dbReference type="SMART" id="SM00332">
    <property type="entry name" value="PP2Cc"/>
    <property type="match status" value="1"/>
</dbReference>
<dbReference type="CDD" id="cd00143">
    <property type="entry name" value="PP2Cc"/>
    <property type="match status" value="1"/>
</dbReference>
<gene>
    <name evidence="2" type="ORF">GCM10008955_41990</name>
</gene>
<dbReference type="SUPFAM" id="SSF81606">
    <property type="entry name" value="PP2C-like"/>
    <property type="match status" value="1"/>
</dbReference>